<dbReference type="InterPro" id="IPR036691">
    <property type="entry name" value="Endo/exonu/phosph_ase_sf"/>
</dbReference>
<proteinExistence type="predicted"/>
<dbReference type="VEuPathDB" id="FungiDB:ASPGLDRAFT_32333"/>
<dbReference type="Gene3D" id="3.60.10.10">
    <property type="entry name" value="Endonuclease/exonuclease/phosphatase"/>
    <property type="match status" value="1"/>
</dbReference>
<dbReference type="OrthoDB" id="4436005at2759"/>
<dbReference type="SUPFAM" id="SSF56219">
    <property type="entry name" value="DNase I-like"/>
    <property type="match status" value="1"/>
</dbReference>
<dbReference type="GeneID" id="34460420"/>
<dbReference type="EMBL" id="KV878890">
    <property type="protein sequence ID" value="OJJ87859.1"/>
    <property type="molecule type" value="Genomic_DNA"/>
</dbReference>
<evidence type="ECO:0000313" key="2">
    <source>
        <dbReference type="Proteomes" id="UP000184300"/>
    </source>
</evidence>
<protein>
    <recommendedName>
        <fullName evidence="3">Endonuclease/exonuclease/phosphatase domain-containing protein</fullName>
    </recommendedName>
</protein>
<accession>A0A1L9VVC5</accession>
<sequence length="110" mass="12899">MRYNKSIPQLRILQVNVAWSPSPHEAALQIAFEQDYHAILVQEPWISNIRTRRLSKHSPAFQLFTPTEDWTHRPRTLIYIRKHPQLKAELITHGPQPNWDLTAVQMLGRG</sequence>
<dbReference type="RefSeq" id="XP_022404542.1">
    <property type="nucleotide sequence ID" value="XM_022544159.1"/>
</dbReference>
<reference evidence="2" key="1">
    <citation type="journal article" date="2017" name="Genome Biol.">
        <title>Comparative genomics reveals high biological diversity and specific adaptations in the industrially and medically important fungal genus Aspergillus.</title>
        <authorList>
            <person name="de Vries R.P."/>
            <person name="Riley R."/>
            <person name="Wiebenga A."/>
            <person name="Aguilar-Osorio G."/>
            <person name="Amillis S."/>
            <person name="Uchima C.A."/>
            <person name="Anderluh G."/>
            <person name="Asadollahi M."/>
            <person name="Askin M."/>
            <person name="Barry K."/>
            <person name="Battaglia E."/>
            <person name="Bayram O."/>
            <person name="Benocci T."/>
            <person name="Braus-Stromeyer S.A."/>
            <person name="Caldana C."/>
            <person name="Canovas D."/>
            <person name="Cerqueira G.C."/>
            <person name="Chen F."/>
            <person name="Chen W."/>
            <person name="Choi C."/>
            <person name="Clum A."/>
            <person name="Dos Santos R.A."/>
            <person name="Damasio A.R."/>
            <person name="Diallinas G."/>
            <person name="Emri T."/>
            <person name="Fekete E."/>
            <person name="Flipphi M."/>
            <person name="Freyberg S."/>
            <person name="Gallo A."/>
            <person name="Gournas C."/>
            <person name="Habgood R."/>
            <person name="Hainaut M."/>
            <person name="Harispe M.L."/>
            <person name="Henrissat B."/>
            <person name="Hilden K.S."/>
            <person name="Hope R."/>
            <person name="Hossain A."/>
            <person name="Karabika E."/>
            <person name="Karaffa L."/>
            <person name="Karanyi Z."/>
            <person name="Krasevec N."/>
            <person name="Kuo A."/>
            <person name="Kusch H."/>
            <person name="LaButti K."/>
            <person name="Lagendijk E.L."/>
            <person name="Lapidus A."/>
            <person name="Levasseur A."/>
            <person name="Lindquist E."/>
            <person name="Lipzen A."/>
            <person name="Logrieco A.F."/>
            <person name="MacCabe A."/>
            <person name="Maekelae M.R."/>
            <person name="Malavazi I."/>
            <person name="Melin P."/>
            <person name="Meyer V."/>
            <person name="Mielnichuk N."/>
            <person name="Miskei M."/>
            <person name="Molnar A.P."/>
            <person name="Mule G."/>
            <person name="Ngan C.Y."/>
            <person name="Orejas M."/>
            <person name="Orosz E."/>
            <person name="Ouedraogo J.P."/>
            <person name="Overkamp K.M."/>
            <person name="Park H.-S."/>
            <person name="Perrone G."/>
            <person name="Piumi F."/>
            <person name="Punt P.J."/>
            <person name="Ram A.F."/>
            <person name="Ramon A."/>
            <person name="Rauscher S."/>
            <person name="Record E."/>
            <person name="Riano-Pachon D.M."/>
            <person name="Robert V."/>
            <person name="Roehrig J."/>
            <person name="Ruller R."/>
            <person name="Salamov A."/>
            <person name="Salih N.S."/>
            <person name="Samson R.A."/>
            <person name="Sandor E."/>
            <person name="Sanguinetti M."/>
            <person name="Schuetze T."/>
            <person name="Sepcic K."/>
            <person name="Shelest E."/>
            <person name="Sherlock G."/>
            <person name="Sophianopoulou V."/>
            <person name="Squina F.M."/>
            <person name="Sun H."/>
            <person name="Susca A."/>
            <person name="Todd R.B."/>
            <person name="Tsang A."/>
            <person name="Unkles S.E."/>
            <person name="van de Wiele N."/>
            <person name="van Rossen-Uffink D."/>
            <person name="Oliveira J.V."/>
            <person name="Vesth T.C."/>
            <person name="Visser J."/>
            <person name="Yu J.-H."/>
            <person name="Zhou M."/>
            <person name="Andersen M.R."/>
            <person name="Archer D.B."/>
            <person name="Baker S.E."/>
            <person name="Benoit I."/>
            <person name="Brakhage A.A."/>
            <person name="Braus G.H."/>
            <person name="Fischer R."/>
            <person name="Frisvad J.C."/>
            <person name="Goldman G.H."/>
            <person name="Houbraken J."/>
            <person name="Oakley B."/>
            <person name="Pocsi I."/>
            <person name="Scazzocchio C."/>
            <person name="Seiboth B."/>
            <person name="vanKuyk P.A."/>
            <person name="Wortman J."/>
            <person name="Dyer P.S."/>
            <person name="Grigoriev I.V."/>
        </authorList>
    </citation>
    <scope>NUCLEOTIDE SEQUENCE [LARGE SCALE GENOMIC DNA]</scope>
    <source>
        <strain evidence="2">CBS 516.65</strain>
    </source>
</reference>
<organism evidence="1 2">
    <name type="scientific">Aspergillus glaucus CBS 516.65</name>
    <dbReference type="NCBI Taxonomy" id="1160497"/>
    <lineage>
        <taxon>Eukaryota</taxon>
        <taxon>Fungi</taxon>
        <taxon>Dikarya</taxon>
        <taxon>Ascomycota</taxon>
        <taxon>Pezizomycotina</taxon>
        <taxon>Eurotiomycetes</taxon>
        <taxon>Eurotiomycetidae</taxon>
        <taxon>Eurotiales</taxon>
        <taxon>Aspergillaceae</taxon>
        <taxon>Aspergillus</taxon>
        <taxon>Aspergillus subgen. Aspergillus</taxon>
    </lineage>
</organism>
<dbReference type="AlphaFoldDB" id="A0A1L9VVC5"/>
<name>A0A1L9VVC5_ASPGL</name>
<gene>
    <name evidence="1" type="ORF">ASPGLDRAFT_32333</name>
</gene>
<keyword evidence="2" id="KW-1185">Reference proteome</keyword>
<evidence type="ECO:0008006" key="3">
    <source>
        <dbReference type="Google" id="ProtNLM"/>
    </source>
</evidence>
<dbReference type="Proteomes" id="UP000184300">
    <property type="component" value="Unassembled WGS sequence"/>
</dbReference>
<dbReference type="STRING" id="1160497.A0A1L9VVC5"/>
<evidence type="ECO:0000313" key="1">
    <source>
        <dbReference type="EMBL" id="OJJ87859.1"/>
    </source>
</evidence>